<reference evidence="1 2" key="1">
    <citation type="journal article" date="2019" name="Sci. Rep.">
        <title>Orb-weaving spider Araneus ventricosus genome elucidates the spidroin gene catalogue.</title>
        <authorList>
            <person name="Kono N."/>
            <person name="Nakamura H."/>
            <person name="Ohtoshi R."/>
            <person name="Moran D.A.P."/>
            <person name="Shinohara A."/>
            <person name="Yoshida Y."/>
            <person name="Fujiwara M."/>
            <person name="Mori M."/>
            <person name="Tomita M."/>
            <person name="Arakawa K."/>
        </authorList>
    </citation>
    <scope>NUCLEOTIDE SEQUENCE [LARGE SCALE GENOMIC DNA]</scope>
</reference>
<protein>
    <recommendedName>
        <fullName evidence="3">RNase H type-1 domain-containing protein</fullName>
    </recommendedName>
</protein>
<proteinExistence type="predicted"/>
<evidence type="ECO:0000313" key="1">
    <source>
        <dbReference type="EMBL" id="GBM67856.1"/>
    </source>
</evidence>
<dbReference type="EMBL" id="BGPR01002107">
    <property type="protein sequence ID" value="GBM67856.1"/>
    <property type="molecule type" value="Genomic_DNA"/>
</dbReference>
<gene>
    <name evidence="1" type="ORF">AVEN_127538_1</name>
</gene>
<evidence type="ECO:0008006" key="3">
    <source>
        <dbReference type="Google" id="ProtNLM"/>
    </source>
</evidence>
<comment type="caution">
    <text evidence="1">The sequence shown here is derived from an EMBL/GenBank/DDBJ whole genome shotgun (WGS) entry which is preliminary data.</text>
</comment>
<sequence>MYTETERRAAQIFNEFDFEEELADGTLFEEGQTRWILEESPERTTKAVPSSLGNDGLKRRDSLSSILALQRACSRCGFVNKAKVDFLKAKHLVGLFWVKARVGNEGNDLAEQHALPTIIGEDYDIPAQ</sequence>
<dbReference type="AlphaFoldDB" id="A0A4Y2HR16"/>
<evidence type="ECO:0000313" key="2">
    <source>
        <dbReference type="Proteomes" id="UP000499080"/>
    </source>
</evidence>
<organism evidence="1 2">
    <name type="scientific">Araneus ventricosus</name>
    <name type="common">Orbweaver spider</name>
    <name type="synonym">Epeira ventricosa</name>
    <dbReference type="NCBI Taxonomy" id="182803"/>
    <lineage>
        <taxon>Eukaryota</taxon>
        <taxon>Metazoa</taxon>
        <taxon>Ecdysozoa</taxon>
        <taxon>Arthropoda</taxon>
        <taxon>Chelicerata</taxon>
        <taxon>Arachnida</taxon>
        <taxon>Araneae</taxon>
        <taxon>Araneomorphae</taxon>
        <taxon>Entelegynae</taxon>
        <taxon>Araneoidea</taxon>
        <taxon>Araneidae</taxon>
        <taxon>Araneus</taxon>
    </lineage>
</organism>
<accession>A0A4Y2HR16</accession>
<dbReference type="OrthoDB" id="8063525at2759"/>
<keyword evidence="2" id="KW-1185">Reference proteome</keyword>
<dbReference type="Proteomes" id="UP000499080">
    <property type="component" value="Unassembled WGS sequence"/>
</dbReference>
<name>A0A4Y2HR16_ARAVE</name>